<dbReference type="InterPro" id="IPR014718">
    <property type="entry name" value="GH-type_carb-bd"/>
</dbReference>
<dbReference type="RefSeq" id="WP_303009035.1">
    <property type="nucleotide sequence ID" value="NZ_CAUAJF010000077.1"/>
</dbReference>
<comment type="subunit">
    <text evidence="2">Monomer.</text>
</comment>
<dbReference type="GO" id="GO:0005975">
    <property type="term" value="P:carbohydrate metabolic process"/>
    <property type="evidence" value="ECO:0007669"/>
    <property type="project" value="InterPro"/>
</dbReference>
<dbReference type="GO" id="GO:0016853">
    <property type="term" value="F:isomerase activity"/>
    <property type="evidence" value="ECO:0007669"/>
    <property type="project" value="InterPro"/>
</dbReference>
<dbReference type="InterPro" id="IPR008183">
    <property type="entry name" value="Aldose_1/G6P_1-epimerase"/>
</dbReference>
<comment type="caution">
    <text evidence="4">The sequence shown here is derived from an EMBL/GenBank/DDBJ whole genome shotgun (WGS) entry which is preliminary data.</text>
</comment>
<evidence type="ECO:0000256" key="3">
    <source>
        <dbReference type="ARBA" id="ARBA00022837"/>
    </source>
</evidence>
<dbReference type="AlphaFoldDB" id="A0A354M1R6"/>
<evidence type="ECO:0000313" key="5">
    <source>
        <dbReference type="Proteomes" id="UP000262954"/>
    </source>
</evidence>
<protein>
    <submittedName>
        <fullName evidence="4">Aldose 1-epimerase</fullName>
    </submittedName>
</protein>
<name>A0A354M1R6_9BACT</name>
<dbReference type="EMBL" id="DNWC01000073">
    <property type="protein sequence ID" value="HBJ08455.1"/>
    <property type="molecule type" value="Genomic_DNA"/>
</dbReference>
<evidence type="ECO:0000313" key="4">
    <source>
        <dbReference type="EMBL" id="HBJ08455.1"/>
    </source>
</evidence>
<proteinExistence type="predicted"/>
<dbReference type="CDD" id="cd01081">
    <property type="entry name" value="Aldose_epim"/>
    <property type="match status" value="1"/>
</dbReference>
<dbReference type="GO" id="GO:0030246">
    <property type="term" value="F:carbohydrate binding"/>
    <property type="evidence" value="ECO:0007669"/>
    <property type="project" value="InterPro"/>
</dbReference>
<comment type="cofactor">
    <cofactor evidence="1">
        <name>Ca(2+)</name>
        <dbReference type="ChEBI" id="CHEBI:29108"/>
    </cofactor>
</comment>
<keyword evidence="3" id="KW-0106">Calcium</keyword>
<organism evidence="4 5">
    <name type="scientific">Coprobacter fastidiosus</name>
    <dbReference type="NCBI Taxonomy" id="1099853"/>
    <lineage>
        <taxon>Bacteria</taxon>
        <taxon>Pseudomonadati</taxon>
        <taxon>Bacteroidota</taxon>
        <taxon>Bacteroidia</taxon>
        <taxon>Bacteroidales</taxon>
        <taxon>Barnesiellaceae</taxon>
        <taxon>Coprobacter</taxon>
    </lineage>
</organism>
<gene>
    <name evidence="4" type="ORF">DDY73_05565</name>
</gene>
<reference evidence="4 5" key="1">
    <citation type="journal article" date="2018" name="Nat. Biotechnol.">
        <title>A standardized bacterial taxonomy based on genome phylogeny substantially revises the tree of life.</title>
        <authorList>
            <person name="Parks D.H."/>
            <person name="Chuvochina M."/>
            <person name="Waite D.W."/>
            <person name="Rinke C."/>
            <person name="Skarshewski A."/>
            <person name="Chaumeil P.A."/>
            <person name="Hugenholtz P."/>
        </authorList>
    </citation>
    <scope>NUCLEOTIDE SEQUENCE [LARGE SCALE GENOMIC DNA]</scope>
    <source>
        <strain evidence="4">UBA11482</strain>
    </source>
</reference>
<dbReference type="SUPFAM" id="SSF74650">
    <property type="entry name" value="Galactose mutarotase-like"/>
    <property type="match status" value="1"/>
</dbReference>
<evidence type="ECO:0000256" key="2">
    <source>
        <dbReference type="ARBA" id="ARBA00011245"/>
    </source>
</evidence>
<dbReference type="Gene3D" id="2.70.98.10">
    <property type="match status" value="1"/>
</dbReference>
<evidence type="ECO:0000256" key="1">
    <source>
        <dbReference type="ARBA" id="ARBA00001913"/>
    </source>
</evidence>
<sequence length="332" mass="38003">MQIEKIDFYGMSAIHFEAGGYEAIMIPEIGANVVRLSHKASGTEILRTPAEDEIETFKGRPQVFGLPLLFPPNRIEDGIYSFENRTYKYPITIPAQNNYHHGIIKSQPFIITRTETGNDYVEIEASYFSNLFNDPIYKHFPHEFICRMIFRLSAEGLKQTTVFINQSKENMPIGMGFHTPINVPFTTNGKRNNYKLKLSVGKRWEMSERTLPTGKLNDLNEEEALLRTEGLYPFGKAIEWALTNEPLSIDGKNYNGAILTDTEKGISVFYETDEQFKHWTLWNNGGEVPYVCPEPQSWATNAPNLKLPAELTGFQFIEPGKEWKAVTRLYVK</sequence>
<dbReference type="Proteomes" id="UP000262954">
    <property type="component" value="Unassembled WGS sequence"/>
</dbReference>
<accession>A0A354M1R6</accession>
<dbReference type="InterPro" id="IPR011013">
    <property type="entry name" value="Gal_mutarotase_sf_dom"/>
</dbReference>
<dbReference type="Pfam" id="PF01263">
    <property type="entry name" value="Aldose_epim"/>
    <property type="match status" value="1"/>
</dbReference>